<evidence type="ECO:0000256" key="11">
    <source>
        <dbReference type="ARBA" id="ARBA00022801"/>
    </source>
</evidence>
<dbReference type="InterPro" id="IPR038765">
    <property type="entry name" value="Papain-like_cys_pep_sf"/>
</dbReference>
<feature type="region of interest" description="Disordered" evidence="14">
    <location>
        <begin position="383"/>
        <end position="419"/>
    </location>
</feature>
<evidence type="ECO:0000256" key="10">
    <source>
        <dbReference type="ARBA" id="ARBA00022786"/>
    </source>
</evidence>
<dbReference type="SMART" id="SM01052">
    <property type="entry name" value="CAP_GLY"/>
    <property type="match status" value="3"/>
</dbReference>
<dbReference type="GO" id="GO:0046872">
    <property type="term" value="F:metal ion binding"/>
    <property type="evidence" value="ECO:0007669"/>
    <property type="project" value="UniProtKB-KW"/>
</dbReference>
<dbReference type="AlphaFoldDB" id="A0A6J1SL47"/>
<feature type="region of interest" description="Disordered" evidence="14">
    <location>
        <begin position="485"/>
        <end position="578"/>
    </location>
</feature>
<evidence type="ECO:0000256" key="3">
    <source>
        <dbReference type="ARBA" id="ARBA00004556"/>
    </source>
</evidence>
<keyword evidence="12" id="KW-0788">Thiol protease</keyword>
<keyword evidence="13" id="KW-0862">Zinc</keyword>
<evidence type="ECO:0000256" key="12">
    <source>
        <dbReference type="ARBA" id="ARBA00022807"/>
    </source>
</evidence>
<keyword evidence="11 18" id="KW-0378">Hydrolase</keyword>
<feature type="compositionally biased region" description="Polar residues" evidence="14">
    <location>
        <begin position="521"/>
        <end position="536"/>
    </location>
</feature>
<dbReference type="FunFam" id="3.90.70.10:FF:000009">
    <property type="entry name" value="Putative ubiquitin carboxyl-terminal hydrolase CYLD"/>
    <property type="match status" value="1"/>
</dbReference>
<dbReference type="Gene3D" id="3.90.70.10">
    <property type="entry name" value="Cysteine proteinases"/>
    <property type="match status" value="1"/>
</dbReference>
<protein>
    <recommendedName>
        <fullName evidence="5">ubiquitinyl hydrolase 1</fullName>
        <ecNumber evidence="5">3.4.19.12</ecNumber>
    </recommendedName>
</protein>
<feature type="compositionally biased region" description="Polar residues" evidence="14">
    <location>
        <begin position="400"/>
        <end position="417"/>
    </location>
</feature>
<keyword evidence="8" id="KW-0645">Protease</keyword>
<evidence type="ECO:0000256" key="2">
    <source>
        <dbReference type="ARBA" id="ARBA00004300"/>
    </source>
</evidence>
<feature type="domain" description="USP" evidence="15">
    <location>
        <begin position="727"/>
        <end position="1083"/>
    </location>
</feature>
<dbReference type="GeneID" id="113208618"/>
<keyword evidence="17" id="KW-1185">Reference proteome</keyword>
<dbReference type="Pfam" id="PF00443">
    <property type="entry name" value="UCH"/>
    <property type="match status" value="1"/>
</dbReference>
<gene>
    <name evidence="18" type="primary">LOC113208618</name>
</gene>
<accession>A0A6J1SL47</accession>
<evidence type="ECO:0000256" key="9">
    <source>
        <dbReference type="ARBA" id="ARBA00022723"/>
    </source>
</evidence>
<feature type="domain" description="CAP-Gly" evidence="16">
    <location>
        <begin position="296"/>
        <end position="338"/>
    </location>
</feature>
<dbReference type="PANTHER" id="PTHR11830">
    <property type="entry name" value="40S RIBOSOMAL PROTEIN S3A"/>
    <property type="match status" value="1"/>
</dbReference>
<evidence type="ECO:0000313" key="18">
    <source>
        <dbReference type="RefSeq" id="XP_026281478.1"/>
    </source>
</evidence>
<dbReference type="PROSITE" id="PS50235">
    <property type="entry name" value="USP_3"/>
    <property type="match status" value="1"/>
</dbReference>
<dbReference type="CTD" id="1540"/>
<evidence type="ECO:0000256" key="13">
    <source>
        <dbReference type="ARBA" id="ARBA00022833"/>
    </source>
</evidence>
<dbReference type="EC" id="3.4.19.12" evidence="5"/>
<feature type="domain" description="CAP-Gly" evidence="16">
    <location>
        <begin position="639"/>
        <end position="672"/>
    </location>
</feature>
<dbReference type="PROSITE" id="PS50245">
    <property type="entry name" value="CAP_GLY_2"/>
    <property type="match status" value="2"/>
</dbReference>
<dbReference type="OrthoDB" id="6287070at2759"/>
<keyword evidence="7" id="KW-0597">Phosphoprotein</keyword>
<evidence type="ECO:0000256" key="6">
    <source>
        <dbReference type="ARBA" id="ARBA00022490"/>
    </source>
</evidence>
<proteinExistence type="inferred from homology"/>
<evidence type="ECO:0000259" key="15">
    <source>
        <dbReference type="PROSITE" id="PS50235"/>
    </source>
</evidence>
<dbReference type="GO" id="GO:0016579">
    <property type="term" value="P:protein deubiquitination"/>
    <property type="evidence" value="ECO:0007669"/>
    <property type="project" value="InterPro"/>
</dbReference>
<keyword evidence="9" id="KW-0479">Metal-binding</keyword>
<dbReference type="CDD" id="cd02670">
    <property type="entry name" value="Peptidase_C19N"/>
    <property type="match status" value="1"/>
</dbReference>
<evidence type="ECO:0000259" key="16">
    <source>
        <dbReference type="PROSITE" id="PS50245"/>
    </source>
</evidence>
<feature type="compositionally biased region" description="Basic and acidic residues" evidence="14">
    <location>
        <begin position="552"/>
        <end position="569"/>
    </location>
</feature>
<comment type="catalytic activity">
    <reaction evidence="1">
        <text>Thiol-dependent hydrolysis of ester, thioester, amide, peptide and isopeptide bonds formed by the C-terminal Gly of ubiquitin (a 76-residue protein attached to proteins as an intracellular targeting signal).</text>
        <dbReference type="EC" id="3.4.19.12"/>
    </reaction>
</comment>
<dbReference type="GO" id="GO:0048471">
    <property type="term" value="C:perinuclear region of cytoplasm"/>
    <property type="evidence" value="ECO:0007669"/>
    <property type="project" value="UniProtKB-SubCell"/>
</dbReference>
<dbReference type="InterPro" id="IPR000938">
    <property type="entry name" value="CAP-Gly_domain"/>
</dbReference>
<evidence type="ECO:0000256" key="4">
    <source>
        <dbReference type="ARBA" id="ARBA00009085"/>
    </source>
</evidence>
<dbReference type="Proteomes" id="UP000504606">
    <property type="component" value="Unplaced"/>
</dbReference>
<evidence type="ECO:0000256" key="8">
    <source>
        <dbReference type="ARBA" id="ARBA00022670"/>
    </source>
</evidence>
<evidence type="ECO:0000313" key="17">
    <source>
        <dbReference type="Proteomes" id="UP000504606"/>
    </source>
</evidence>
<evidence type="ECO:0000256" key="5">
    <source>
        <dbReference type="ARBA" id="ARBA00012759"/>
    </source>
</evidence>
<evidence type="ECO:0000256" key="14">
    <source>
        <dbReference type="SAM" id="MobiDB-lite"/>
    </source>
</evidence>
<dbReference type="Gene3D" id="2.30.30.190">
    <property type="entry name" value="CAP Gly-rich-like domain"/>
    <property type="match status" value="3"/>
</dbReference>
<dbReference type="RefSeq" id="XP_026281478.1">
    <property type="nucleotide sequence ID" value="XM_026425693.2"/>
</dbReference>
<dbReference type="InterPro" id="IPR001394">
    <property type="entry name" value="Peptidase_C19_UCH"/>
</dbReference>
<dbReference type="InterPro" id="IPR036859">
    <property type="entry name" value="CAP-Gly_dom_sf"/>
</dbReference>
<dbReference type="InterPro" id="IPR028889">
    <property type="entry name" value="USP"/>
</dbReference>
<keyword evidence="10" id="KW-0833">Ubl conjugation pathway</keyword>
<dbReference type="Pfam" id="PF01302">
    <property type="entry name" value="CAP_GLY"/>
    <property type="match status" value="3"/>
</dbReference>
<comment type="subcellular location">
    <subcellularLocation>
        <location evidence="2">Cytoplasm</location>
        <location evidence="2">Cytoskeleton</location>
        <location evidence="2">Microtubule organizing center</location>
        <location evidence="2">Centrosome</location>
    </subcellularLocation>
    <subcellularLocation>
        <location evidence="3">Cytoplasm</location>
        <location evidence="3">Perinuclear region</location>
    </subcellularLocation>
</comment>
<comment type="similarity">
    <text evidence="4">Belongs to the peptidase C19 family.</text>
</comment>
<dbReference type="KEGG" id="foc:113208618"/>
<keyword evidence="6" id="KW-0963">Cytoplasm</keyword>
<dbReference type="SUPFAM" id="SSF54001">
    <property type="entry name" value="Cysteine proteinases"/>
    <property type="match status" value="1"/>
</dbReference>
<dbReference type="SUPFAM" id="SSF74924">
    <property type="entry name" value="Cap-Gly domain"/>
    <property type="match status" value="3"/>
</dbReference>
<sequence length="1089" mass="122557">MRSSEETCYVVRKNHMACKVNRKEHSQNLRLGTLVYVEYAIKDEIVAVRIDNSERLYGPFDEHLWECPMGNIVPFNNALKPFILAVSSPTERVALALDEDLCETLVAIEVGSLVYLLPKKSPTGASTNGMQHLKEAIVKYKGPVHQMGFGIYFGLELLDAEPGDSDACDGSYSGSSRYFSCPPGRGVFVAVNRLRPISDLVSSPLTPAHFNSNSTSTQQNQFPFRSCVVQEVRAKFESMSHGTQVSPCVERTEKLIDLSPNRSPIQMDEQPLRVGERVVWFRDSGQEHGVVRWLGNLDPEKSDLHAGVEFDNPIGKTSGTYKGRRLFEAKKNHASFLPVLGLVRADDLYDNSSSIDLLKKKKKPSDIVSKGISSSNSISSGVLRPDQLYTPSKNGVPDTKWTSDQDSTDSTVNTNGVLLSPLSSEPSKSFFKNDTVHYKDKRESYYKDTDGNNHALSSLSSSLKSTEKLNVKINDSFGVLNDLVDTNGTKHRNTARPPKVNNGENESIRSDFEWVGGKSQAWASRTKQESSPSSNDRLGKVNACKDQSSQRTQHDTNDIDPDTLHRQSPDDPILGGAEGYYDTPEFHEFQELQDVPEPAIQSDLGVGSVVEVPVHGEPMYGVIRWIGTIPDDKKARKVAGIEMEEERAGFTDGTFRNHRYFTCNPQRALFVNINQCQKDSRFQEPAPSTCTDTKSKTFGQVDCPVIPGIVRPVAVSGDLQSKCGKFHGIQGHHNSCYLDATLFSMFTFTSVFDSLLYRPPTDKDCVQYEEVQRVLREEIVNPLRAKLFVRADRVMKLRTLLENHSSVTGLTSEEKDPEEFLNSLVAQILRAEPYLKLSSGQEAYHYQLFVEKDEQLKLPSVQKLFEQSFFASDIKLKEVPSCLIIQMPRFGKSFKMYPRILPSQVLDVTDVIEDSPRQCTVCGKLAEYECKECMDYFDVGLDNIAYCEVCLRRAHSHQRRSNHVWRRLSVPMDFKSLQEACSTIPRLYMELFAVVCIETSHYVAFVKCGSGLDAPWCFFDSMADRKGEQNGYNIPEMVPCPDLPYWLSDKGAQSLMDVRDNRQLPEHAKRLLCDAYMCMYQSSDVMMYR</sequence>
<dbReference type="GO" id="GO:0005813">
    <property type="term" value="C:centrosome"/>
    <property type="evidence" value="ECO:0007669"/>
    <property type="project" value="UniProtKB-SubCell"/>
</dbReference>
<evidence type="ECO:0000256" key="7">
    <source>
        <dbReference type="ARBA" id="ARBA00022553"/>
    </source>
</evidence>
<organism evidence="17 18">
    <name type="scientific">Frankliniella occidentalis</name>
    <name type="common">Western flower thrips</name>
    <name type="synonym">Euthrips occidentalis</name>
    <dbReference type="NCBI Taxonomy" id="133901"/>
    <lineage>
        <taxon>Eukaryota</taxon>
        <taxon>Metazoa</taxon>
        <taxon>Ecdysozoa</taxon>
        <taxon>Arthropoda</taxon>
        <taxon>Hexapoda</taxon>
        <taxon>Insecta</taxon>
        <taxon>Pterygota</taxon>
        <taxon>Neoptera</taxon>
        <taxon>Paraneoptera</taxon>
        <taxon>Thysanoptera</taxon>
        <taxon>Terebrantia</taxon>
        <taxon>Thripoidea</taxon>
        <taxon>Thripidae</taxon>
        <taxon>Frankliniella</taxon>
    </lineage>
</organism>
<name>A0A6J1SL47_FRAOC</name>
<evidence type="ECO:0000256" key="1">
    <source>
        <dbReference type="ARBA" id="ARBA00000707"/>
    </source>
</evidence>
<reference evidence="18" key="1">
    <citation type="submission" date="2025-08" db="UniProtKB">
        <authorList>
            <consortium name="RefSeq"/>
        </authorList>
    </citation>
    <scope>IDENTIFICATION</scope>
    <source>
        <tissue evidence="18">Whole organism</tissue>
    </source>
</reference>
<dbReference type="GO" id="GO:0006508">
    <property type="term" value="P:proteolysis"/>
    <property type="evidence" value="ECO:0007669"/>
    <property type="project" value="UniProtKB-KW"/>
</dbReference>
<dbReference type="GO" id="GO:0004843">
    <property type="term" value="F:cysteine-type deubiquitinase activity"/>
    <property type="evidence" value="ECO:0007669"/>
    <property type="project" value="UniProtKB-EC"/>
</dbReference>